<comment type="caution">
    <text evidence="1">The sequence shown here is derived from an EMBL/GenBank/DDBJ whole genome shotgun (WGS) entry which is preliminary data.</text>
</comment>
<gene>
    <name evidence="1" type="ORF">S2091_4094</name>
</gene>
<accession>A0A2S9GU18</accession>
<dbReference type="OrthoDB" id="9907744at2"/>
<dbReference type="AlphaFoldDB" id="A0A2S9GU18"/>
<evidence type="ECO:0000313" key="1">
    <source>
        <dbReference type="EMBL" id="PRC91199.1"/>
    </source>
</evidence>
<protein>
    <submittedName>
        <fullName evidence="1">Uncharacterized protein</fullName>
    </submittedName>
</protein>
<dbReference type="Proteomes" id="UP000237839">
    <property type="component" value="Unassembled WGS sequence"/>
</dbReference>
<proteinExistence type="predicted"/>
<dbReference type="EMBL" id="PUGF01000027">
    <property type="protein sequence ID" value="PRC91199.1"/>
    <property type="molecule type" value="Genomic_DNA"/>
</dbReference>
<evidence type="ECO:0000313" key="2">
    <source>
        <dbReference type="Proteomes" id="UP000237839"/>
    </source>
</evidence>
<dbReference type="RefSeq" id="WP_105533830.1">
    <property type="nucleotide sequence ID" value="NZ_PUGF01000027.1"/>
</dbReference>
<name>A0A2S9GU18_9BURK</name>
<organism evidence="1 2">
    <name type="scientific">Solimicrobium silvestre</name>
    <dbReference type="NCBI Taxonomy" id="2099400"/>
    <lineage>
        <taxon>Bacteria</taxon>
        <taxon>Pseudomonadati</taxon>
        <taxon>Pseudomonadota</taxon>
        <taxon>Betaproteobacteria</taxon>
        <taxon>Burkholderiales</taxon>
        <taxon>Oxalobacteraceae</taxon>
        <taxon>Solimicrobium</taxon>
    </lineage>
</organism>
<sequence>MILDEEKIEEQVGEKLDAWLDRADKDIEAAVNRGLAVALLEGVSAGAKVMYEEGVPVEISTRVLTNHKRRSSDWQ</sequence>
<keyword evidence="2" id="KW-1185">Reference proteome</keyword>
<reference evidence="1 2" key="1">
    <citation type="submission" date="2018-02" db="EMBL/GenBank/DDBJ databases">
        <title>Solimicrobium silvestre gen. nov., sp. nov., isolated from alpine forest soil.</title>
        <authorList>
            <person name="Margesin R."/>
            <person name="Albuquerque L."/>
            <person name="Zhang D.-C."/>
            <person name="Froufe H.J.C."/>
            <person name="Severino R."/>
            <person name="Roxo I."/>
            <person name="Egas C."/>
            <person name="Da Costa M.S."/>
        </authorList>
    </citation>
    <scope>NUCLEOTIDE SEQUENCE [LARGE SCALE GENOMIC DNA]</scope>
    <source>
        <strain evidence="1 2">S20-91</strain>
    </source>
</reference>